<keyword evidence="2" id="KW-1185">Reference proteome</keyword>
<gene>
    <name evidence="1" type="ORF">GTP81_00955</name>
</gene>
<evidence type="ECO:0000313" key="1">
    <source>
        <dbReference type="EMBL" id="MYN15314.1"/>
    </source>
</evidence>
<dbReference type="EMBL" id="WWCV01000001">
    <property type="protein sequence ID" value="MYN15314.1"/>
    <property type="molecule type" value="Genomic_DNA"/>
</dbReference>
<protein>
    <submittedName>
        <fullName evidence="1">Uncharacterized protein</fullName>
    </submittedName>
</protein>
<proteinExistence type="predicted"/>
<name>A0A845HED8_9BURK</name>
<dbReference type="RefSeq" id="WP_161088165.1">
    <property type="nucleotide sequence ID" value="NZ_WWCV01000001.1"/>
</dbReference>
<comment type="caution">
    <text evidence="1">The sequence shown here is derived from an EMBL/GenBank/DDBJ whole genome shotgun (WGS) entry which is preliminary data.</text>
</comment>
<organism evidence="1 2">
    <name type="scientific">Duganella vulcania</name>
    <dbReference type="NCBI Taxonomy" id="2692166"/>
    <lineage>
        <taxon>Bacteria</taxon>
        <taxon>Pseudomonadati</taxon>
        <taxon>Pseudomonadota</taxon>
        <taxon>Betaproteobacteria</taxon>
        <taxon>Burkholderiales</taxon>
        <taxon>Oxalobacteraceae</taxon>
        <taxon>Telluria group</taxon>
        <taxon>Duganella</taxon>
    </lineage>
</organism>
<reference evidence="1 2" key="1">
    <citation type="submission" date="2019-12" db="EMBL/GenBank/DDBJ databases">
        <title>Novel species isolated from a subtropical stream in China.</title>
        <authorList>
            <person name="Lu H."/>
        </authorList>
    </citation>
    <scope>NUCLEOTIDE SEQUENCE [LARGE SCALE GENOMIC DNA]</scope>
    <source>
        <strain evidence="1 2">FT107W</strain>
    </source>
</reference>
<dbReference type="AlphaFoldDB" id="A0A845HED8"/>
<evidence type="ECO:0000313" key="2">
    <source>
        <dbReference type="Proteomes" id="UP000484875"/>
    </source>
</evidence>
<accession>A0A845HED8</accession>
<sequence>MDYDAFKALGLALPLVEESTSYGTPALKVNLQNLDNNEVSYEHKLTL</sequence>
<dbReference type="Proteomes" id="UP000484875">
    <property type="component" value="Unassembled WGS sequence"/>
</dbReference>